<protein>
    <submittedName>
        <fullName evidence="3">Tetratricopeptide repeat protein</fullName>
    </submittedName>
</protein>
<dbReference type="InterPro" id="IPR011990">
    <property type="entry name" value="TPR-like_helical_dom_sf"/>
</dbReference>
<dbReference type="EMBL" id="CP053418">
    <property type="protein sequence ID" value="QJW85785.1"/>
    <property type="molecule type" value="Genomic_DNA"/>
</dbReference>
<dbReference type="Proteomes" id="UP000500826">
    <property type="component" value="Chromosome"/>
</dbReference>
<evidence type="ECO:0000256" key="2">
    <source>
        <dbReference type="SAM" id="MobiDB-lite"/>
    </source>
</evidence>
<proteinExistence type="predicted"/>
<dbReference type="Pfam" id="PF13432">
    <property type="entry name" value="TPR_16"/>
    <property type="match status" value="1"/>
</dbReference>
<accession>A0ABX6P6S9</accession>
<dbReference type="Gene3D" id="1.25.40.10">
    <property type="entry name" value="Tetratricopeptide repeat domain"/>
    <property type="match status" value="1"/>
</dbReference>
<reference evidence="3 4" key="1">
    <citation type="submission" date="2020-05" db="EMBL/GenBank/DDBJ databases">
        <title>Ramlibacter rhizophilus sp. nov., isolated from rhizosphere soil of national flower Mugunghwa from South Korea.</title>
        <authorList>
            <person name="Zheng-Fei Y."/>
            <person name="Huan T."/>
        </authorList>
    </citation>
    <scope>NUCLEOTIDE SEQUENCE [LARGE SCALE GENOMIC DNA]</scope>
    <source>
        <strain evidence="3 4">H242</strain>
    </source>
</reference>
<dbReference type="InterPro" id="IPR019734">
    <property type="entry name" value="TPR_rpt"/>
</dbReference>
<evidence type="ECO:0000313" key="4">
    <source>
        <dbReference type="Proteomes" id="UP000500826"/>
    </source>
</evidence>
<feature type="repeat" description="TPR" evidence="1">
    <location>
        <begin position="60"/>
        <end position="93"/>
    </location>
</feature>
<keyword evidence="1" id="KW-0802">TPR repeat</keyword>
<evidence type="ECO:0000313" key="3">
    <source>
        <dbReference type="EMBL" id="QJW85785.1"/>
    </source>
</evidence>
<keyword evidence="4" id="KW-1185">Reference proteome</keyword>
<dbReference type="SUPFAM" id="SSF48452">
    <property type="entry name" value="TPR-like"/>
    <property type="match status" value="1"/>
</dbReference>
<gene>
    <name evidence="3" type="ORF">HK414_10460</name>
</gene>
<sequence length="166" mass="18252">MRARAERFSCGGRPLQDPHGAPSAGRRRRAGWAESSFQLGAFEDALTGFGRAIQLAPELARLRVLRGDALQAVGRLPDAAADYQAALKLAPNDDATLKKATLCMLEAGQGEQAIALCREILKVRPDSLTAKLGAEWVMSQLVPLWHVPMMNEPERNRAFHDGWRRP</sequence>
<dbReference type="SMART" id="SM00028">
    <property type="entry name" value="TPR"/>
    <property type="match status" value="2"/>
</dbReference>
<evidence type="ECO:0000256" key="1">
    <source>
        <dbReference type="PROSITE-ProRule" id="PRU00339"/>
    </source>
</evidence>
<organism evidence="3 4">
    <name type="scientific">Ramlibacter terrae</name>
    <dbReference type="NCBI Taxonomy" id="2732511"/>
    <lineage>
        <taxon>Bacteria</taxon>
        <taxon>Pseudomonadati</taxon>
        <taxon>Pseudomonadota</taxon>
        <taxon>Betaproteobacteria</taxon>
        <taxon>Burkholderiales</taxon>
        <taxon>Comamonadaceae</taxon>
        <taxon>Ramlibacter</taxon>
    </lineage>
</organism>
<feature type="region of interest" description="Disordered" evidence="2">
    <location>
        <begin position="1"/>
        <end position="28"/>
    </location>
</feature>
<name>A0ABX6P6S9_9BURK</name>
<dbReference type="PROSITE" id="PS50005">
    <property type="entry name" value="TPR"/>
    <property type="match status" value="1"/>
</dbReference>